<accession>A0A9W4AZR3</accession>
<gene>
    <name evidence="2" type="ORF">MGALJ_10710</name>
</gene>
<dbReference type="KEGG" id="mgau:MGALJ_10710"/>
<keyword evidence="3" id="KW-1185">Reference proteome</keyword>
<sequence length="109" mass="11403">MIAFAGFVGLLVAIGGLVVPVSVSPELEIISCGSAMAPDLTEARSHDDASAANFRVRGELVSDTNYTRLCEMELEDRRLGSIPLAIVGVLMMGLTVAIGALSRRAKSPS</sequence>
<organism evidence="2 3">
    <name type="scientific">Mycobacterium gallinarum</name>
    <dbReference type="NCBI Taxonomy" id="39689"/>
    <lineage>
        <taxon>Bacteria</taxon>
        <taxon>Bacillati</taxon>
        <taxon>Actinomycetota</taxon>
        <taxon>Actinomycetes</taxon>
        <taxon>Mycobacteriales</taxon>
        <taxon>Mycobacteriaceae</taxon>
        <taxon>Mycobacterium</taxon>
    </lineage>
</organism>
<proteinExistence type="predicted"/>
<dbReference type="AlphaFoldDB" id="A0A9W4AZR3"/>
<keyword evidence="1" id="KW-0812">Transmembrane</keyword>
<dbReference type="Proteomes" id="UP000465785">
    <property type="component" value="Chromosome"/>
</dbReference>
<keyword evidence="1" id="KW-0472">Membrane</keyword>
<protein>
    <submittedName>
        <fullName evidence="2">Uncharacterized protein</fullName>
    </submittedName>
</protein>
<evidence type="ECO:0000313" key="3">
    <source>
        <dbReference type="Proteomes" id="UP000465785"/>
    </source>
</evidence>
<feature type="transmembrane region" description="Helical" evidence="1">
    <location>
        <begin position="82"/>
        <end position="101"/>
    </location>
</feature>
<evidence type="ECO:0000313" key="2">
    <source>
        <dbReference type="EMBL" id="BBY91402.1"/>
    </source>
</evidence>
<dbReference type="EMBL" id="AP022601">
    <property type="protein sequence ID" value="BBY91402.1"/>
    <property type="molecule type" value="Genomic_DNA"/>
</dbReference>
<keyword evidence="1" id="KW-1133">Transmembrane helix</keyword>
<name>A0A9W4AZR3_9MYCO</name>
<reference evidence="2 3" key="1">
    <citation type="journal article" date="2019" name="Emerg. Microbes Infect.">
        <title>Comprehensive subspecies identification of 175 nontuberculous mycobacteria species based on 7547 genomic profiles.</title>
        <authorList>
            <person name="Matsumoto Y."/>
            <person name="Kinjo T."/>
            <person name="Motooka D."/>
            <person name="Nabeya D."/>
            <person name="Jung N."/>
            <person name="Uechi K."/>
            <person name="Horii T."/>
            <person name="Iida T."/>
            <person name="Fujita J."/>
            <person name="Nakamura S."/>
        </authorList>
    </citation>
    <scope>NUCLEOTIDE SEQUENCE [LARGE SCALE GENOMIC DNA]</scope>
    <source>
        <strain evidence="2 3">JCM 6399</strain>
    </source>
</reference>
<evidence type="ECO:0000256" key="1">
    <source>
        <dbReference type="SAM" id="Phobius"/>
    </source>
</evidence>